<reference evidence="2" key="3">
    <citation type="submission" date="2025-09" db="UniProtKB">
        <authorList>
            <consortium name="Ensembl"/>
        </authorList>
    </citation>
    <scope>IDENTIFICATION</scope>
</reference>
<sequence>MTELTEKENDPQNPDAQRSPGTISSLHETKMQRLKRSLSLKTILRSKSVENFFLRSNSELKLPCEVLLNRGACPPPPVTVTFLSLFPSSPARPPPSGATSAPPSWCRTISRAAPRSHPLQVRHPPQPCPTGGVGVRRDPEPYESSGSLYQNLPNASCSRGV</sequence>
<proteinExistence type="predicted"/>
<accession>A0A452HXJ2</accession>
<evidence type="ECO:0000313" key="2">
    <source>
        <dbReference type="Ensembl" id="ENSGAGP00000019863.1"/>
    </source>
</evidence>
<feature type="compositionally biased region" description="Polar residues" evidence="1">
    <location>
        <begin position="144"/>
        <end position="161"/>
    </location>
</feature>
<feature type="region of interest" description="Disordered" evidence="1">
    <location>
        <begin position="115"/>
        <end position="161"/>
    </location>
</feature>
<reference evidence="2" key="2">
    <citation type="submission" date="2025-08" db="UniProtKB">
        <authorList>
            <consortium name="Ensembl"/>
        </authorList>
    </citation>
    <scope>IDENTIFICATION</scope>
</reference>
<keyword evidence="3" id="KW-1185">Reference proteome</keyword>
<protein>
    <submittedName>
        <fullName evidence="2">Uncharacterized protein</fullName>
    </submittedName>
</protein>
<evidence type="ECO:0000313" key="3">
    <source>
        <dbReference type="Proteomes" id="UP000291020"/>
    </source>
</evidence>
<feature type="compositionally biased region" description="Basic and acidic residues" evidence="1">
    <location>
        <begin position="1"/>
        <end position="10"/>
    </location>
</feature>
<organism evidence="2 3">
    <name type="scientific">Gopherus agassizii</name>
    <name type="common">Agassiz's desert tortoise</name>
    <dbReference type="NCBI Taxonomy" id="38772"/>
    <lineage>
        <taxon>Eukaryota</taxon>
        <taxon>Metazoa</taxon>
        <taxon>Chordata</taxon>
        <taxon>Craniata</taxon>
        <taxon>Vertebrata</taxon>
        <taxon>Euteleostomi</taxon>
        <taxon>Archelosauria</taxon>
        <taxon>Testudinata</taxon>
        <taxon>Testudines</taxon>
        <taxon>Cryptodira</taxon>
        <taxon>Durocryptodira</taxon>
        <taxon>Testudinoidea</taxon>
        <taxon>Testudinidae</taxon>
        <taxon>Gopherus</taxon>
    </lineage>
</organism>
<dbReference type="STRING" id="38772.ENSGAGP00000019863"/>
<dbReference type="Proteomes" id="UP000291020">
    <property type="component" value="Unassembled WGS sequence"/>
</dbReference>
<evidence type="ECO:0000256" key="1">
    <source>
        <dbReference type="SAM" id="MobiDB-lite"/>
    </source>
</evidence>
<dbReference type="AlphaFoldDB" id="A0A452HXJ2"/>
<dbReference type="Ensembl" id="ENSGAGT00000022630.1">
    <property type="protein sequence ID" value="ENSGAGP00000019863.1"/>
    <property type="gene ID" value="ENSGAGG00000014631.1"/>
</dbReference>
<feature type="compositionally biased region" description="Polar residues" evidence="1">
    <location>
        <begin position="11"/>
        <end position="26"/>
    </location>
</feature>
<reference evidence="3" key="1">
    <citation type="journal article" date="2017" name="PLoS ONE">
        <title>The Agassiz's desert tortoise genome provides a resource for the conservation of a threatened species.</title>
        <authorList>
            <person name="Tollis M."/>
            <person name="DeNardo D.F."/>
            <person name="Cornelius J.A."/>
            <person name="Dolby G.A."/>
            <person name="Edwards T."/>
            <person name="Henen B.T."/>
            <person name="Karl A.E."/>
            <person name="Murphy R.W."/>
            <person name="Kusumi K."/>
        </authorList>
    </citation>
    <scope>NUCLEOTIDE SEQUENCE [LARGE SCALE GENOMIC DNA]</scope>
</reference>
<feature type="region of interest" description="Disordered" evidence="1">
    <location>
        <begin position="1"/>
        <end position="30"/>
    </location>
</feature>
<name>A0A452HXJ2_9SAUR</name>